<protein>
    <recommendedName>
        <fullName evidence="1">IDEAL domain-containing protein</fullName>
    </recommendedName>
</protein>
<reference evidence="2 3" key="1">
    <citation type="submission" date="2021-01" db="EMBL/GenBank/DDBJ databases">
        <title>Genomic Encyclopedia of Type Strains, Phase IV (KMG-IV): sequencing the most valuable type-strain genomes for metagenomic binning, comparative biology and taxonomic classification.</title>
        <authorList>
            <person name="Goeker M."/>
        </authorList>
    </citation>
    <scope>NUCLEOTIDE SEQUENCE [LARGE SCALE GENOMIC DNA]</scope>
    <source>
        <strain evidence="2 3">DSM 100968</strain>
    </source>
</reference>
<dbReference type="Pfam" id="PF08858">
    <property type="entry name" value="IDEAL"/>
    <property type="match status" value="1"/>
</dbReference>
<keyword evidence="3" id="KW-1185">Reference proteome</keyword>
<organism evidence="2 3">
    <name type="scientific">Sporolactobacillus spathodeae</name>
    <dbReference type="NCBI Taxonomy" id="1465502"/>
    <lineage>
        <taxon>Bacteria</taxon>
        <taxon>Bacillati</taxon>
        <taxon>Bacillota</taxon>
        <taxon>Bacilli</taxon>
        <taxon>Bacillales</taxon>
        <taxon>Sporolactobacillaceae</taxon>
        <taxon>Sporolactobacillus</taxon>
    </lineage>
</organism>
<dbReference type="Proteomes" id="UP000823201">
    <property type="component" value="Unassembled WGS sequence"/>
</dbReference>
<dbReference type="RefSeq" id="WP_205005563.1">
    <property type="nucleotide sequence ID" value="NZ_CBCRXA010000016.1"/>
</dbReference>
<feature type="domain" description="IDEAL" evidence="1">
    <location>
        <begin position="70"/>
        <end position="91"/>
    </location>
</feature>
<dbReference type="EMBL" id="JAFBEV010000004">
    <property type="protein sequence ID" value="MBM7657214.1"/>
    <property type="molecule type" value="Genomic_DNA"/>
</dbReference>
<name>A0ABS2Q603_9BACL</name>
<accession>A0ABS2Q603</accession>
<sequence length="102" mass="12121">MKIDIGDWIGAVYVRDKIIGYIIHNDVIRKKCTVKVIKSENHRRLQCLVIKYNEICAYTYAGLSPDDIGNLIDLALQTRDEEWFRELIHEYSLWHHVQDFFP</sequence>
<evidence type="ECO:0000313" key="2">
    <source>
        <dbReference type="EMBL" id="MBM7657214.1"/>
    </source>
</evidence>
<evidence type="ECO:0000313" key="3">
    <source>
        <dbReference type="Proteomes" id="UP000823201"/>
    </source>
</evidence>
<gene>
    <name evidence="2" type="ORF">JOC27_000655</name>
</gene>
<dbReference type="InterPro" id="IPR014957">
    <property type="entry name" value="IDEAL_dom"/>
</dbReference>
<comment type="caution">
    <text evidence="2">The sequence shown here is derived from an EMBL/GenBank/DDBJ whole genome shotgun (WGS) entry which is preliminary data.</text>
</comment>
<proteinExistence type="predicted"/>
<evidence type="ECO:0000259" key="1">
    <source>
        <dbReference type="Pfam" id="PF08858"/>
    </source>
</evidence>